<dbReference type="STRING" id="45068.Llon_2051"/>
<keyword evidence="2" id="KW-1185">Reference proteome</keyword>
<dbReference type="EMBL" id="LNYK01000033">
    <property type="protein sequence ID" value="KTD19879.1"/>
    <property type="molecule type" value="Genomic_DNA"/>
</dbReference>
<dbReference type="AlphaFoldDB" id="A0A0W0VIE5"/>
<evidence type="ECO:0000313" key="1">
    <source>
        <dbReference type="EMBL" id="KTD19879.1"/>
    </source>
</evidence>
<proteinExistence type="predicted"/>
<gene>
    <name evidence="1" type="ORF">Llon_2051</name>
</gene>
<accession>A0A0W0VIE5</accession>
<dbReference type="PATRIC" id="fig|45068.5.peg.2233"/>
<comment type="caution">
    <text evidence="1">The sequence shown here is derived from an EMBL/GenBank/DDBJ whole genome shotgun (WGS) entry which is preliminary data.</text>
</comment>
<reference evidence="1 2" key="1">
    <citation type="submission" date="2015-11" db="EMBL/GenBank/DDBJ databases">
        <title>Genomic analysis of 38 Legionella species identifies large and diverse effector repertoires.</title>
        <authorList>
            <person name="Burstein D."/>
            <person name="Amaro F."/>
            <person name="Zusman T."/>
            <person name="Lifshitz Z."/>
            <person name="Cohen O."/>
            <person name="Gilbert J.A."/>
            <person name="Pupko T."/>
            <person name="Shuman H.A."/>
            <person name="Segal G."/>
        </authorList>
    </citation>
    <scope>NUCLEOTIDE SEQUENCE [LARGE SCALE GENOMIC DNA]</scope>
    <source>
        <strain evidence="1 2">ATCC 49505</strain>
    </source>
</reference>
<sequence>MLCGINYRDASPGALLQQANDGHHFNDFRPCTYDAAKMYFISQSKSIKYPRLKVSIIHLKRNAGIEDFVLMSM</sequence>
<evidence type="ECO:0000313" key="2">
    <source>
        <dbReference type="Proteomes" id="UP000054997"/>
    </source>
</evidence>
<name>A0A0W0VIE5_9GAMM</name>
<organism evidence="1 2">
    <name type="scientific">Legionella londiniensis</name>
    <dbReference type="NCBI Taxonomy" id="45068"/>
    <lineage>
        <taxon>Bacteria</taxon>
        <taxon>Pseudomonadati</taxon>
        <taxon>Pseudomonadota</taxon>
        <taxon>Gammaproteobacteria</taxon>
        <taxon>Legionellales</taxon>
        <taxon>Legionellaceae</taxon>
        <taxon>Legionella</taxon>
    </lineage>
</organism>
<dbReference type="Proteomes" id="UP000054997">
    <property type="component" value="Unassembled WGS sequence"/>
</dbReference>
<protein>
    <submittedName>
        <fullName evidence="1">Uncharacterized protein</fullName>
    </submittedName>
</protein>